<dbReference type="OrthoDB" id="277063at2"/>
<dbReference type="RefSeq" id="WP_148591249.1">
    <property type="nucleotide sequence ID" value="NZ_CP042997.1"/>
</dbReference>
<evidence type="ECO:0000313" key="2">
    <source>
        <dbReference type="Proteomes" id="UP000324233"/>
    </source>
</evidence>
<evidence type="ECO:0008006" key="3">
    <source>
        <dbReference type="Google" id="ProtNLM"/>
    </source>
</evidence>
<name>A0A5B9VV10_9BACT</name>
<dbReference type="KEGG" id="agv:OJF2_06920"/>
<dbReference type="EMBL" id="CP042997">
    <property type="protein sequence ID" value="QEH32223.1"/>
    <property type="molecule type" value="Genomic_DNA"/>
</dbReference>
<dbReference type="AlphaFoldDB" id="A0A5B9VV10"/>
<accession>A0A5B9VV10</accession>
<evidence type="ECO:0000313" key="1">
    <source>
        <dbReference type="EMBL" id="QEH32223.1"/>
    </source>
</evidence>
<sequence length="115" mass="12487">MDADDFRELAIGFDDVEEGAHMGAADFRVGGRIFATLAHGHLGLGNLMLSPELQRSLIAEAPDVFLPVSGGWGRQGATHIRLAEASPEQLLHGLRLAWNLRVQKNARSGKRKAPH</sequence>
<dbReference type="InterPro" id="IPR058532">
    <property type="entry name" value="YjbR/MT2646/Rv2570-like"/>
</dbReference>
<dbReference type="InterPro" id="IPR038056">
    <property type="entry name" value="YjbR-like_sf"/>
</dbReference>
<dbReference type="Proteomes" id="UP000324233">
    <property type="component" value="Chromosome"/>
</dbReference>
<dbReference type="Pfam" id="PF04237">
    <property type="entry name" value="YjbR"/>
    <property type="match status" value="1"/>
</dbReference>
<organism evidence="1 2">
    <name type="scientific">Aquisphaera giovannonii</name>
    <dbReference type="NCBI Taxonomy" id="406548"/>
    <lineage>
        <taxon>Bacteria</taxon>
        <taxon>Pseudomonadati</taxon>
        <taxon>Planctomycetota</taxon>
        <taxon>Planctomycetia</taxon>
        <taxon>Isosphaerales</taxon>
        <taxon>Isosphaeraceae</taxon>
        <taxon>Aquisphaera</taxon>
    </lineage>
</organism>
<proteinExistence type="predicted"/>
<reference evidence="1 2" key="1">
    <citation type="submission" date="2019-08" db="EMBL/GenBank/DDBJ databases">
        <title>Deep-cultivation of Planctomycetes and their phenomic and genomic characterization uncovers novel biology.</title>
        <authorList>
            <person name="Wiegand S."/>
            <person name="Jogler M."/>
            <person name="Boedeker C."/>
            <person name="Pinto D."/>
            <person name="Vollmers J."/>
            <person name="Rivas-Marin E."/>
            <person name="Kohn T."/>
            <person name="Peeters S.H."/>
            <person name="Heuer A."/>
            <person name="Rast P."/>
            <person name="Oberbeckmann S."/>
            <person name="Bunk B."/>
            <person name="Jeske O."/>
            <person name="Meyerdierks A."/>
            <person name="Storesund J.E."/>
            <person name="Kallscheuer N."/>
            <person name="Luecker S."/>
            <person name="Lage O.M."/>
            <person name="Pohl T."/>
            <person name="Merkel B.J."/>
            <person name="Hornburger P."/>
            <person name="Mueller R.-W."/>
            <person name="Bruemmer F."/>
            <person name="Labrenz M."/>
            <person name="Spormann A.M."/>
            <person name="Op den Camp H."/>
            <person name="Overmann J."/>
            <person name="Amann R."/>
            <person name="Jetten M.S.M."/>
            <person name="Mascher T."/>
            <person name="Medema M.H."/>
            <person name="Devos D.P."/>
            <person name="Kaster A.-K."/>
            <person name="Ovreas L."/>
            <person name="Rohde M."/>
            <person name="Galperin M.Y."/>
            <person name="Jogler C."/>
        </authorList>
    </citation>
    <scope>NUCLEOTIDE SEQUENCE [LARGE SCALE GENOMIC DNA]</scope>
    <source>
        <strain evidence="1 2">OJF2</strain>
    </source>
</reference>
<protein>
    <recommendedName>
        <fullName evidence="3">YjbR protein</fullName>
    </recommendedName>
</protein>
<gene>
    <name evidence="1" type="ORF">OJF2_06920</name>
</gene>
<dbReference type="SUPFAM" id="SSF142906">
    <property type="entry name" value="YjbR-like"/>
    <property type="match status" value="1"/>
</dbReference>
<keyword evidence="2" id="KW-1185">Reference proteome</keyword>